<evidence type="ECO:0000313" key="7">
    <source>
        <dbReference type="EMBL" id="KAE9035650.1"/>
    </source>
</evidence>
<dbReference type="Proteomes" id="UP000434957">
    <property type="component" value="Unassembled WGS sequence"/>
</dbReference>
<gene>
    <name evidence="8" type="ORF">PR001_g7072</name>
    <name evidence="7" type="ORF">PR002_g7455</name>
    <name evidence="9" type="ORF">PR003_g714</name>
</gene>
<evidence type="ECO:0000313" key="10">
    <source>
        <dbReference type="Proteomes" id="UP000429607"/>
    </source>
</evidence>
<dbReference type="Proteomes" id="UP000435112">
    <property type="component" value="Unassembled WGS sequence"/>
</dbReference>
<accession>A0A6A3MWS8</accession>
<comment type="function">
    <text evidence="5">Effector that suppresses plant defense responses during pathogen infection.</text>
</comment>
<evidence type="ECO:0000256" key="1">
    <source>
        <dbReference type="ARBA" id="ARBA00004613"/>
    </source>
</evidence>
<evidence type="ECO:0000313" key="12">
    <source>
        <dbReference type="Proteomes" id="UP000435112"/>
    </source>
</evidence>
<evidence type="ECO:0000313" key="8">
    <source>
        <dbReference type="EMBL" id="KAE9040422.1"/>
    </source>
</evidence>
<dbReference type="InterPro" id="IPR031825">
    <property type="entry name" value="RXLR"/>
</dbReference>
<evidence type="ECO:0000256" key="6">
    <source>
        <dbReference type="SAM" id="MobiDB-lite"/>
    </source>
</evidence>
<dbReference type="OrthoDB" id="10278118at2759"/>
<dbReference type="EMBL" id="QXFV01000345">
    <property type="protein sequence ID" value="KAE9040422.1"/>
    <property type="molecule type" value="Genomic_DNA"/>
</dbReference>
<reference evidence="10 12" key="1">
    <citation type="submission" date="2018-09" db="EMBL/GenBank/DDBJ databases">
        <title>Genomic investigation of the strawberry pathogen Phytophthora fragariae indicates pathogenicity is determined by transcriptional variation in three key races.</title>
        <authorList>
            <person name="Adams T.M."/>
            <person name="Armitage A.D."/>
            <person name="Sobczyk M.K."/>
            <person name="Bates H.J."/>
            <person name="Dunwell J.M."/>
            <person name="Nellist C.F."/>
            <person name="Harrison R.J."/>
        </authorList>
    </citation>
    <scope>NUCLEOTIDE SEQUENCE [LARGE SCALE GENOMIC DNA]</scope>
    <source>
        <strain evidence="8 10">SCRP249</strain>
        <strain evidence="7 12">SCRP324</strain>
        <strain evidence="9 11">SCRP333</strain>
    </source>
</reference>
<evidence type="ECO:0000256" key="5">
    <source>
        <dbReference type="RuleBase" id="RU367124"/>
    </source>
</evidence>
<keyword evidence="4 5" id="KW-0732">Signal</keyword>
<comment type="caution">
    <text evidence="7">The sequence shown here is derived from an EMBL/GenBank/DDBJ whole genome shotgun (WGS) entry which is preliminary data.</text>
</comment>
<dbReference type="GO" id="GO:0005576">
    <property type="term" value="C:extracellular region"/>
    <property type="evidence" value="ECO:0007669"/>
    <property type="project" value="UniProtKB-SubCell"/>
</dbReference>
<sequence length="88" mass="9307">MRLPSILLMTTALTLVTSSYAFPSAVDGGTSMLNQVDGADGVGKRSLRTHNDDDAGSKKEARKLDKEASNVKAYGPFVVSSWSIGTSK</sequence>
<evidence type="ECO:0000256" key="3">
    <source>
        <dbReference type="ARBA" id="ARBA00022525"/>
    </source>
</evidence>
<feature type="chain" id="PRO_5033920224" description="RxLR effector protein" evidence="5">
    <location>
        <begin position="22"/>
        <end position="88"/>
    </location>
</feature>
<keyword evidence="11" id="KW-1185">Reference proteome</keyword>
<comment type="similarity">
    <text evidence="2 5">Belongs to the RxLR effector family.</text>
</comment>
<dbReference type="Proteomes" id="UP000429607">
    <property type="component" value="Unassembled WGS sequence"/>
</dbReference>
<keyword evidence="3 5" id="KW-0964">Secreted</keyword>
<proteinExistence type="inferred from homology"/>
<dbReference type="Pfam" id="PF16810">
    <property type="entry name" value="RXLR"/>
    <property type="match status" value="1"/>
</dbReference>
<organism evidence="7 12">
    <name type="scientific">Phytophthora rubi</name>
    <dbReference type="NCBI Taxonomy" id="129364"/>
    <lineage>
        <taxon>Eukaryota</taxon>
        <taxon>Sar</taxon>
        <taxon>Stramenopiles</taxon>
        <taxon>Oomycota</taxon>
        <taxon>Peronosporomycetes</taxon>
        <taxon>Peronosporales</taxon>
        <taxon>Peronosporaceae</taxon>
        <taxon>Phytophthora</taxon>
    </lineage>
</organism>
<dbReference type="AlphaFoldDB" id="A0A6A3MWS8"/>
<feature type="signal peptide" evidence="5">
    <location>
        <begin position="1"/>
        <end position="21"/>
    </location>
</feature>
<dbReference type="EMBL" id="QXFT01000016">
    <property type="protein sequence ID" value="KAE9359506.1"/>
    <property type="molecule type" value="Genomic_DNA"/>
</dbReference>
<evidence type="ECO:0000313" key="11">
    <source>
        <dbReference type="Proteomes" id="UP000434957"/>
    </source>
</evidence>
<name>A0A6A3MWS8_9STRA</name>
<evidence type="ECO:0000313" key="9">
    <source>
        <dbReference type="EMBL" id="KAE9359506.1"/>
    </source>
</evidence>
<evidence type="ECO:0000256" key="2">
    <source>
        <dbReference type="ARBA" id="ARBA00010400"/>
    </source>
</evidence>
<dbReference type="EMBL" id="QXFU01000358">
    <property type="protein sequence ID" value="KAE9035650.1"/>
    <property type="molecule type" value="Genomic_DNA"/>
</dbReference>
<comment type="domain">
    <text evidence="5">The RxLR-dEER motif acts to carry the protein into the host cell cytoplasm through binding to cell surface phosphatidylinositol-3-phosphate.</text>
</comment>
<protein>
    <recommendedName>
        <fullName evidence="5">RxLR effector protein</fullName>
    </recommendedName>
</protein>
<comment type="subcellular location">
    <subcellularLocation>
        <location evidence="1 5">Secreted</location>
    </subcellularLocation>
</comment>
<evidence type="ECO:0000256" key="4">
    <source>
        <dbReference type="ARBA" id="ARBA00022729"/>
    </source>
</evidence>
<feature type="region of interest" description="Disordered" evidence="6">
    <location>
        <begin position="37"/>
        <end position="67"/>
    </location>
</feature>
<feature type="compositionally biased region" description="Basic and acidic residues" evidence="6">
    <location>
        <begin position="49"/>
        <end position="67"/>
    </location>
</feature>